<organism evidence="2 3">
    <name type="scientific">Stylosanthes scabra</name>
    <dbReference type="NCBI Taxonomy" id="79078"/>
    <lineage>
        <taxon>Eukaryota</taxon>
        <taxon>Viridiplantae</taxon>
        <taxon>Streptophyta</taxon>
        <taxon>Embryophyta</taxon>
        <taxon>Tracheophyta</taxon>
        <taxon>Spermatophyta</taxon>
        <taxon>Magnoliopsida</taxon>
        <taxon>eudicotyledons</taxon>
        <taxon>Gunneridae</taxon>
        <taxon>Pentapetalae</taxon>
        <taxon>rosids</taxon>
        <taxon>fabids</taxon>
        <taxon>Fabales</taxon>
        <taxon>Fabaceae</taxon>
        <taxon>Papilionoideae</taxon>
        <taxon>50 kb inversion clade</taxon>
        <taxon>dalbergioids sensu lato</taxon>
        <taxon>Dalbergieae</taxon>
        <taxon>Pterocarpus clade</taxon>
        <taxon>Stylosanthes</taxon>
    </lineage>
</organism>
<keyword evidence="3" id="KW-1185">Reference proteome</keyword>
<evidence type="ECO:0000256" key="1">
    <source>
        <dbReference type="SAM" id="MobiDB-lite"/>
    </source>
</evidence>
<proteinExistence type="predicted"/>
<protein>
    <submittedName>
        <fullName evidence="2">Uncharacterized protein</fullName>
    </submittedName>
</protein>
<sequence>MHGRQASSQRSQPTHASGLPHAHASKQGICVEEEFKPSLSYEDPRIGVEVHAYAWKMQQHSKEEQVPRICVESYAYAWETA</sequence>
<evidence type="ECO:0000313" key="2">
    <source>
        <dbReference type="EMBL" id="MED6129679.1"/>
    </source>
</evidence>
<comment type="caution">
    <text evidence="2">The sequence shown here is derived from an EMBL/GenBank/DDBJ whole genome shotgun (WGS) entry which is preliminary data.</text>
</comment>
<dbReference type="EMBL" id="JASCZI010036361">
    <property type="protein sequence ID" value="MED6129679.1"/>
    <property type="molecule type" value="Genomic_DNA"/>
</dbReference>
<reference evidence="2 3" key="1">
    <citation type="journal article" date="2023" name="Plants (Basel)">
        <title>Bridging the Gap: Combining Genomics and Transcriptomics Approaches to Understand Stylosanthes scabra, an Orphan Legume from the Brazilian Caatinga.</title>
        <authorList>
            <person name="Ferreira-Neto J.R.C."/>
            <person name="da Silva M.D."/>
            <person name="Binneck E."/>
            <person name="de Melo N.F."/>
            <person name="da Silva R.H."/>
            <person name="de Melo A.L.T.M."/>
            <person name="Pandolfi V."/>
            <person name="Bustamante F.O."/>
            <person name="Brasileiro-Vidal A.C."/>
            <person name="Benko-Iseppon A.M."/>
        </authorList>
    </citation>
    <scope>NUCLEOTIDE SEQUENCE [LARGE SCALE GENOMIC DNA]</scope>
    <source>
        <tissue evidence="2">Leaves</tissue>
    </source>
</reference>
<feature type="non-terminal residue" evidence="2">
    <location>
        <position position="81"/>
    </location>
</feature>
<feature type="region of interest" description="Disordered" evidence="1">
    <location>
        <begin position="1"/>
        <end position="25"/>
    </location>
</feature>
<dbReference type="Proteomes" id="UP001341840">
    <property type="component" value="Unassembled WGS sequence"/>
</dbReference>
<name>A0ABU6S0M7_9FABA</name>
<accession>A0ABU6S0M7</accession>
<gene>
    <name evidence="2" type="ORF">PIB30_110278</name>
</gene>
<feature type="compositionally biased region" description="Polar residues" evidence="1">
    <location>
        <begin position="1"/>
        <end position="15"/>
    </location>
</feature>
<evidence type="ECO:0000313" key="3">
    <source>
        <dbReference type="Proteomes" id="UP001341840"/>
    </source>
</evidence>